<dbReference type="AlphaFoldDB" id="A0A814XX52"/>
<reference evidence="2" key="1">
    <citation type="submission" date="2021-02" db="EMBL/GenBank/DDBJ databases">
        <authorList>
            <person name="Nowell W R."/>
        </authorList>
    </citation>
    <scope>NUCLEOTIDE SEQUENCE</scope>
</reference>
<dbReference type="Proteomes" id="UP000663834">
    <property type="component" value="Unassembled WGS sequence"/>
</dbReference>
<protein>
    <submittedName>
        <fullName evidence="2">Uncharacterized protein</fullName>
    </submittedName>
</protein>
<evidence type="ECO:0000313" key="2">
    <source>
        <dbReference type="EMBL" id="CAF1221522.1"/>
    </source>
</evidence>
<feature type="compositionally biased region" description="Polar residues" evidence="1">
    <location>
        <begin position="50"/>
        <end position="67"/>
    </location>
</feature>
<dbReference type="EMBL" id="CAJNOW010000059">
    <property type="protein sequence ID" value="CAF1221522.1"/>
    <property type="molecule type" value="Genomic_DNA"/>
</dbReference>
<comment type="caution">
    <text evidence="2">The sequence shown here is derived from an EMBL/GenBank/DDBJ whole genome shotgun (WGS) entry which is preliminary data.</text>
</comment>
<feature type="region of interest" description="Disordered" evidence="1">
    <location>
        <begin position="493"/>
        <end position="581"/>
    </location>
</feature>
<dbReference type="OrthoDB" id="10046993at2759"/>
<feature type="region of interest" description="Disordered" evidence="1">
    <location>
        <begin position="609"/>
        <end position="630"/>
    </location>
</feature>
<gene>
    <name evidence="2" type="ORF">KQP761_LOCUS833</name>
</gene>
<evidence type="ECO:0000256" key="1">
    <source>
        <dbReference type="SAM" id="MobiDB-lite"/>
    </source>
</evidence>
<feature type="compositionally biased region" description="Polar residues" evidence="1">
    <location>
        <begin position="563"/>
        <end position="581"/>
    </location>
</feature>
<accession>A0A814XX52</accession>
<feature type="region of interest" description="Disordered" evidence="1">
    <location>
        <begin position="102"/>
        <end position="137"/>
    </location>
</feature>
<feature type="compositionally biased region" description="Polar residues" evidence="1">
    <location>
        <begin position="113"/>
        <end position="130"/>
    </location>
</feature>
<sequence length="675" mass="73540">MSNSNSSSPPQFDVATAALEHLELLNNSNLNPLEIAAQFRTLLRSKKARGSNSNNKNENSPTPYSNMDYTYMDYVAADATHRRRARSRGRIDRRSKSLGRIKYDLDDDDDDTTNNQSTFSHYNQDQSSLNYEHEQSSLRNPIDDTNIYYTTSTRHGGLIAATNNSTRDSSTEDIYADSAVGSDYSEPHAHLALPSSKAVSCDSAISGISSNKQYSSSSSEQNQVTPSSHGGLIAATNNSTRNYLPESHSCFGLSKWHDEGDSSTEDIYADSAVGSDYSEPHAHLALPSSKAVSCDSAISGISSNKQYSSSSSEQNQVTPSSLASLLISPSKQHFVNLSQIDETAEQTASFERSLSTSTDNYYPTINWKQLREKKHETSLDKAKTFVTTTLPRKVLPFNVTRSSTLNTSSPISLLTYHKNQPNFQKRIEQFHATSTNRPSRPRAVTTDLSQALQMSTTMTTSSLTTVSAISARTPSEAESFTYPNVSELRKNFEQQTSKNKGKPMELTSTNSMSPTIESPLSSAPSLISTGGSRSPSASSSSSSSASSVCKSRGSSSSSHSSNEIRTPSISPTNSPRPTYTISRLNSASMNNEDILFPIADCNLVIKHKATGGHKRPGNFNRRPSSPHPHPHFDNSIHLSNSMYSISSGYTEEAHLSGVCNENELMSGSTDDAVYV</sequence>
<organism evidence="2 3">
    <name type="scientific">Rotaria magnacalcarata</name>
    <dbReference type="NCBI Taxonomy" id="392030"/>
    <lineage>
        <taxon>Eukaryota</taxon>
        <taxon>Metazoa</taxon>
        <taxon>Spiralia</taxon>
        <taxon>Gnathifera</taxon>
        <taxon>Rotifera</taxon>
        <taxon>Eurotatoria</taxon>
        <taxon>Bdelloidea</taxon>
        <taxon>Philodinida</taxon>
        <taxon>Philodinidae</taxon>
        <taxon>Rotaria</taxon>
    </lineage>
</organism>
<feature type="compositionally biased region" description="Low complexity" evidence="1">
    <location>
        <begin position="528"/>
        <end position="561"/>
    </location>
</feature>
<proteinExistence type="predicted"/>
<evidence type="ECO:0000313" key="3">
    <source>
        <dbReference type="Proteomes" id="UP000663834"/>
    </source>
</evidence>
<feature type="compositionally biased region" description="Polar residues" evidence="1">
    <location>
        <begin position="506"/>
        <end position="527"/>
    </location>
</feature>
<feature type="region of interest" description="Disordered" evidence="1">
    <location>
        <begin position="46"/>
        <end position="67"/>
    </location>
</feature>
<feature type="region of interest" description="Disordered" evidence="1">
    <location>
        <begin position="210"/>
        <end position="233"/>
    </location>
</feature>
<name>A0A814XX52_9BILA</name>
<feature type="compositionally biased region" description="Low complexity" evidence="1">
    <location>
        <begin position="210"/>
        <end position="228"/>
    </location>
</feature>